<proteinExistence type="predicted"/>
<dbReference type="OrthoDB" id="2617173at2"/>
<dbReference type="EMBL" id="MRCE01000006">
    <property type="protein sequence ID" value="OKH38971.1"/>
    <property type="molecule type" value="Genomic_DNA"/>
</dbReference>
<gene>
    <name evidence="1" type="ORF">NIES2119_07460</name>
</gene>
<reference evidence="1 2" key="1">
    <citation type="submission" date="2016-11" db="EMBL/GenBank/DDBJ databases">
        <title>Draft Genome Sequences of Nine Cyanobacterial Strains from Diverse Habitats.</title>
        <authorList>
            <person name="Zhu T."/>
            <person name="Hou S."/>
            <person name="Lu X."/>
            <person name="Hess W.R."/>
        </authorList>
    </citation>
    <scope>NUCLEOTIDE SEQUENCE [LARGE SCALE GENOMIC DNA]</scope>
    <source>
        <strain evidence="1 2">IAM M-71</strain>
    </source>
</reference>
<sequence>MSGMFEILEKIRTRPGMYIGRASVSDLFMFLVGYKTARREFGIELCEEEKDFVEHFHDWVQQYFNVRSNNSWAKIILLFTRNEKDGFDCFYKLLDEFKQRDQSLVKNGKRVIQSYPVVNPVAEEVG</sequence>
<dbReference type="AlphaFoldDB" id="A0A1U7INP3"/>
<dbReference type="RefSeq" id="WP_073592833.1">
    <property type="nucleotide sequence ID" value="NZ_MRCE01000006.1"/>
</dbReference>
<dbReference type="Proteomes" id="UP000185860">
    <property type="component" value="Unassembled WGS sequence"/>
</dbReference>
<organism evidence="1 2">
    <name type="scientific">[Phormidium ambiguum] IAM M-71</name>
    <dbReference type="NCBI Taxonomy" id="454136"/>
    <lineage>
        <taxon>Bacteria</taxon>
        <taxon>Bacillati</taxon>
        <taxon>Cyanobacteriota</taxon>
        <taxon>Cyanophyceae</taxon>
        <taxon>Oscillatoriophycideae</taxon>
        <taxon>Aerosakkonematales</taxon>
        <taxon>Aerosakkonemataceae</taxon>
        <taxon>Floridanema</taxon>
    </lineage>
</organism>
<evidence type="ECO:0000313" key="1">
    <source>
        <dbReference type="EMBL" id="OKH38971.1"/>
    </source>
</evidence>
<accession>A0A1U7INP3</accession>
<name>A0A1U7INP3_9CYAN</name>
<dbReference type="STRING" id="454136.NIES2119_07460"/>
<evidence type="ECO:0000313" key="2">
    <source>
        <dbReference type="Proteomes" id="UP000185860"/>
    </source>
</evidence>
<protein>
    <submittedName>
        <fullName evidence="1">Uncharacterized protein</fullName>
    </submittedName>
</protein>
<comment type="caution">
    <text evidence="1">The sequence shown here is derived from an EMBL/GenBank/DDBJ whole genome shotgun (WGS) entry which is preliminary data.</text>
</comment>